<dbReference type="AlphaFoldDB" id="A0A812M7B9"/>
<accession>A0A812M7B9</accession>
<dbReference type="SUPFAM" id="SSF56300">
    <property type="entry name" value="Metallo-dependent phosphatases"/>
    <property type="match status" value="1"/>
</dbReference>
<comment type="caution">
    <text evidence="3">The sequence shown here is derived from an EMBL/GenBank/DDBJ whole genome shotgun (WGS) entry which is preliminary data.</text>
</comment>
<evidence type="ECO:0000313" key="3">
    <source>
        <dbReference type="EMBL" id="CAE7258166.1"/>
    </source>
</evidence>
<sequence length="525" mass="57810">MEDAETYVHMIQRDLALQASSSNSEVASFLWLTDAHIDPYYLSADRQCKKKALVELQQYPFGSMGCDPPPSLLYSILEGAAAWLEKVAGKASFMLFTGDFARHGPGRMRDSADNASDIVKNVSILARDFFPDLPAVFGTLGNDDSPCDYCENITTASPVNPWFWRVGTKINQANCMTDATLEMYKYGSYFDITAGDLTILSIATVIYSTLHVPATKLEDDPFGQFAWLRAKLAEAVQQGRSVWIIGHISPGIETFGFTELWWPAYVDKYLAIVQDPQLGPAIAAQLFGHVHKDEIRVLPDPPPGAGPIFLSSSISPVYYNNPSFKIVQYNRTTGKLLSFKVIYSEVPADGKPLQWKFGYDLLQTFPSLRSLGGTMAAEADLAAALLEGGETWKKYAKWYATNYPSDLQHYTSLTTDSVANATWKLQRRKQYVCATVVRTAAAYQDCLGILGVSPTTLAAPAVTDEIERLVLGRLLSWAYLSDQAAAKVVLKLAAQAEWGKLLALFGDLVESSLHSGRPLDTIMAD</sequence>
<dbReference type="EMBL" id="CAJNIZ010007458">
    <property type="protein sequence ID" value="CAE7258166.1"/>
    <property type="molecule type" value="Genomic_DNA"/>
</dbReference>
<evidence type="ECO:0000256" key="2">
    <source>
        <dbReference type="ARBA" id="ARBA00023180"/>
    </source>
</evidence>
<protein>
    <submittedName>
        <fullName evidence="3">SgmD protein</fullName>
    </submittedName>
</protein>
<evidence type="ECO:0000256" key="1">
    <source>
        <dbReference type="ARBA" id="ARBA00022801"/>
    </source>
</evidence>
<reference evidence="3" key="1">
    <citation type="submission" date="2021-02" db="EMBL/GenBank/DDBJ databases">
        <authorList>
            <person name="Dougan E. K."/>
            <person name="Rhodes N."/>
            <person name="Thang M."/>
            <person name="Chan C."/>
        </authorList>
    </citation>
    <scope>NUCLEOTIDE SEQUENCE</scope>
</reference>
<dbReference type="PANTHER" id="PTHR10340">
    <property type="entry name" value="SPHINGOMYELIN PHOSPHODIESTERASE"/>
    <property type="match status" value="1"/>
</dbReference>
<evidence type="ECO:0000313" key="4">
    <source>
        <dbReference type="Proteomes" id="UP000649617"/>
    </source>
</evidence>
<dbReference type="OrthoDB" id="440506at2759"/>
<dbReference type="PANTHER" id="PTHR10340:SF57">
    <property type="entry name" value="METALLOPHOS DOMAIN-CONTAINING PROTEIN"/>
    <property type="match status" value="1"/>
</dbReference>
<dbReference type="GO" id="GO:0016787">
    <property type="term" value="F:hydrolase activity"/>
    <property type="evidence" value="ECO:0007669"/>
    <property type="project" value="UniProtKB-KW"/>
</dbReference>
<dbReference type="Proteomes" id="UP000649617">
    <property type="component" value="Unassembled WGS sequence"/>
</dbReference>
<gene>
    <name evidence="3" type="primary">sgmD</name>
    <name evidence="3" type="ORF">SPIL2461_LOCUS5322</name>
</gene>
<proteinExistence type="predicted"/>
<keyword evidence="2" id="KW-0325">Glycoprotein</keyword>
<organism evidence="3 4">
    <name type="scientific">Symbiodinium pilosum</name>
    <name type="common">Dinoflagellate</name>
    <dbReference type="NCBI Taxonomy" id="2952"/>
    <lineage>
        <taxon>Eukaryota</taxon>
        <taxon>Sar</taxon>
        <taxon>Alveolata</taxon>
        <taxon>Dinophyceae</taxon>
        <taxon>Suessiales</taxon>
        <taxon>Symbiodiniaceae</taxon>
        <taxon>Symbiodinium</taxon>
    </lineage>
</organism>
<keyword evidence="1" id="KW-0378">Hydrolase</keyword>
<dbReference type="InterPro" id="IPR029052">
    <property type="entry name" value="Metallo-depent_PP-like"/>
</dbReference>
<keyword evidence="4" id="KW-1185">Reference proteome</keyword>
<name>A0A812M7B9_SYMPI</name>